<dbReference type="Proteomes" id="UP000254939">
    <property type="component" value="Unassembled WGS sequence"/>
</dbReference>
<accession>A0A370KIC8</accession>
<dbReference type="AlphaFoldDB" id="A0A370KIC8"/>
<protein>
    <submittedName>
        <fullName evidence="1">Uncharacterized protein</fullName>
    </submittedName>
</protein>
<evidence type="ECO:0000313" key="2">
    <source>
        <dbReference type="Proteomes" id="UP000254939"/>
    </source>
</evidence>
<proteinExistence type="predicted"/>
<comment type="caution">
    <text evidence="1">The sequence shown here is derived from an EMBL/GenBank/DDBJ whole genome shotgun (WGS) entry which is preliminary data.</text>
</comment>
<evidence type="ECO:0000313" key="1">
    <source>
        <dbReference type="EMBL" id="RDJ05640.1"/>
    </source>
</evidence>
<gene>
    <name evidence="1" type="ORF">B5K06_24615</name>
</gene>
<dbReference type="EMBL" id="NAAC01000031">
    <property type="protein sequence ID" value="RDJ05640.1"/>
    <property type="molecule type" value="Genomic_DNA"/>
</dbReference>
<sequence>MAPCLLQAQQCPFCLARLVERQDRSKGQPVCQHATAVDYRNPKKLRIARIITTAPTSQIKLFMWNSSSVLLSIITAVAG</sequence>
<reference evidence="1 2" key="1">
    <citation type="submission" date="2017-03" db="EMBL/GenBank/DDBJ databases">
        <title>Genome analysis of Rhizobial strains effectives or ineffectives for nitrogen fixation isolated from bean seeds.</title>
        <authorList>
            <person name="Peralta H."/>
            <person name="Aguilar-Vera A."/>
            <person name="Mora Y."/>
            <person name="Vargas-Lagunas C."/>
            <person name="Girard L."/>
            <person name="Mora J."/>
        </authorList>
    </citation>
    <scope>NUCLEOTIDE SEQUENCE [LARGE SCALE GENOMIC DNA]</scope>
    <source>
        <strain evidence="1 2">CCGM3</strain>
    </source>
</reference>
<organism evidence="1 2">
    <name type="scientific">Rhizobium grahamii</name>
    <dbReference type="NCBI Taxonomy" id="1120045"/>
    <lineage>
        <taxon>Bacteria</taxon>
        <taxon>Pseudomonadati</taxon>
        <taxon>Pseudomonadota</taxon>
        <taxon>Alphaproteobacteria</taxon>
        <taxon>Hyphomicrobiales</taxon>
        <taxon>Rhizobiaceae</taxon>
        <taxon>Rhizobium/Agrobacterium group</taxon>
        <taxon>Rhizobium</taxon>
    </lineage>
</organism>
<name>A0A370KIC8_9HYPH</name>